<evidence type="ECO:0000256" key="1">
    <source>
        <dbReference type="ARBA" id="ARBA00022723"/>
    </source>
</evidence>
<feature type="compositionally biased region" description="Polar residues" evidence="7">
    <location>
        <begin position="1044"/>
        <end position="1060"/>
    </location>
</feature>
<feature type="compositionally biased region" description="Basic residues" evidence="7">
    <location>
        <begin position="1406"/>
        <end position="1417"/>
    </location>
</feature>
<dbReference type="InterPro" id="IPR001965">
    <property type="entry name" value="Znf_PHD"/>
</dbReference>
<evidence type="ECO:0000259" key="8">
    <source>
        <dbReference type="PROSITE" id="PS50016"/>
    </source>
</evidence>
<comment type="similarity">
    <text evidence="5">Belongs to the JADE family.</text>
</comment>
<evidence type="ECO:0000256" key="2">
    <source>
        <dbReference type="ARBA" id="ARBA00022737"/>
    </source>
</evidence>
<dbReference type="InterPro" id="IPR050701">
    <property type="entry name" value="Histone_Mod_Regulator"/>
</dbReference>
<dbReference type="Gene3D" id="3.30.40.10">
    <property type="entry name" value="Zinc/RING finger domain, C3HC4 (zinc finger)"/>
    <property type="match status" value="2"/>
</dbReference>
<dbReference type="PANTHER" id="PTHR13793:SF160">
    <property type="entry name" value="PHD FINGER PROTEIN RHINOCEROS"/>
    <property type="match status" value="1"/>
</dbReference>
<dbReference type="SUPFAM" id="SSF57903">
    <property type="entry name" value="FYVE/PHD zinc finger"/>
    <property type="match status" value="1"/>
</dbReference>
<dbReference type="InterPro" id="IPR011011">
    <property type="entry name" value="Znf_FYVE_PHD"/>
</dbReference>
<feature type="region of interest" description="Disordered" evidence="7">
    <location>
        <begin position="1534"/>
        <end position="1671"/>
    </location>
</feature>
<feature type="domain" description="PHD-type" evidence="8">
    <location>
        <begin position="229"/>
        <end position="279"/>
    </location>
</feature>
<dbReference type="InterPro" id="IPR019542">
    <property type="entry name" value="Enhancer_polycomb-like_N"/>
</dbReference>
<feature type="compositionally biased region" description="Polar residues" evidence="7">
    <location>
        <begin position="966"/>
        <end position="976"/>
    </location>
</feature>
<evidence type="ECO:0000256" key="3">
    <source>
        <dbReference type="ARBA" id="ARBA00022771"/>
    </source>
</evidence>
<feature type="compositionally biased region" description="Basic residues" evidence="7">
    <location>
        <begin position="1366"/>
        <end position="1379"/>
    </location>
</feature>
<keyword evidence="3 6" id="KW-0863">Zinc-finger</keyword>
<dbReference type="Pfam" id="PF13831">
    <property type="entry name" value="PHD_2"/>
    <property type="match status" value="1"/>
</dbReference>
<proteinExistence type="inferred from homology"/>
<feature type="compositionally biased region" description="Basic residues" evidence="7">
    <location>
        <begin position="989"/>
        <end position="1005"/>
    </location>
</feature>
<dbReference type="CDD" id="cd15573">
    <property type="entry name" value="PHD_JADE"/>
    <property type="match status" value="1"/>
</dbReference>
<comment type="caution">
    <text evidence="10">The sequence shown here is derived from an EMBL/GenBank/DDBJ whole genome shotgun (WGS) entry which is preliminary data.</text>
</comment>
<dbReference type="Pfam" id="PF13832">
    <property type="entry name" value="zf-HC5HC2H_2"/>
    <property type="match status" value="1"/>
</dbReference>
<evidence type="ECO:0000313" key="11">
    <source>
        <dbReference type="Proteomes" id="UP001374579"/>
    </source>
</evidence>
<evidence type="ECO:0000259" key="9">
    <source>
        <dbReference type="PROSITE" id="PS51805"/>
    </source>
</evidence>
<dbReference type="GO" id="GO:0008270">
    <property type="term" value="F:zinc ion binding"/>
    <property type="evidence" value="ECO:0007669"/>
    <property type="project" value="UniProtKB-KW"/>
</dbReference>
<sequence length="1760" mass="196610">MSPNKTKKDTVPVRESSPEAGPSSSKRPRCKISSDDEEEVVPKKAAPSKYGSKFMRSPGFTAHNKPAELFRKDLISAMKLADSEPLQEGSYVLISDPWRQEWEKGVQVPVNTAEVMKTDVKEIRDKGKTGDFKMPHKILHERVDCTYKKGLHELTGMQQLAEQLVRYDLDDLDVCWLEEVNFRRREMGLVQINEWNMERVMEALENQCHEKMTALMKTEEGMGIEYDEDVVCDVCRSPESEDTNEMVFCDGCDVCIHQACYGIQSIPEGTWLCRTCALGIKPSCLLCPRVGGAMKSTRSGTKWAHVSCALWIPEVSIGIPEKMEPITKISNIPSSRWALVCCLCKERVGACIQCSVKTCKTAFHVTCGFSNGLEMKTILDESDEHDGVKLKAYCPKHTKKPDRGHSESDTDSPRKEGPRKEGPPSPKKELTQQERDNLRLKKLKSLEEEFYSVVDVAEVCQTLQLEEETVDLIFIYWKLKRKCNWDKPLLTPKTEEADILEKQQEDSLVARMKMFVHLRQDLERVRNLCYMIGKREKMKRQFFRSKEYVFTSMVHVLIDKTLSLANADVDDIVHNYRFDSIYDDYGSSVPNLPPEPSQDEEELVEKEPKAKVETELEGDAGRVEGATEEEAAASEDVDIEVEEEEDPSLALPPGERFSGEFERTGFFHRRRHKKWALGKAAKRKKLQAAASSSETSVLASASKREKVEDDSVFFASTDDTDDEKLASRVKAEASVKAGEGADGHPPIPKLVVKSPLGSDFHRHKKRHRGRKPWHVKKSHHYDNFRKIEFSTDEEEDMKVMPVVPEVKRGGEVSDKNITVDVEGGGAGGAGVSHYSMQTRLHSPKISVKTDPEESPAKSDRLHSPPDRSLKIKTRDDRTCQGSAKTKPDVVRTNTDAAAVESVSVKPESVHSAKREKGHKHRSHKKTSKRERRRSGHRTSKSKMEASDSNKANESFSPTVGDLESVETGSKETSSSVADVEKSTLPPTPKHSKLERKHRDRGGKCRTSKEKEKRGKEFESPDTSKDSSLMTDGHQPHRSRKSSERSNIFESFEPSHTQQSNESEEPHEAREPRKLPKSPDRHLASDWHLKLKNFMSEKTDSTRLSQSSKHPSSGDHHPSPGAQDTGDPHLGQGDSLSAPSETAGAGLHKRDSHKGEDSSVAVSDRHVRKISLKTEEPSEVSHRTESLERRRKSSHVEGAGDTSDVPQSGRHGGKSTKHDQSTLDVPGPEPVRHRRKSRHHTDDGGETSDVSQAERHGGKGSNHDKSALDCLSPEPVRHQRKSRHHMDDGGDTSDVSQTERCGGKGSNHDKSELDCLSPEPIRHRRKSRHHMDDGGDTSDVSQAERCGGKGSNQGESTLDGPSLEPLRHRRKSSHQARLKVSKVLNAPEESSDDDFEPPKAVAATVSRSRRHRRPSSKRRSGDPHLSEATEEEDEDHDNDDDDEEEDRRQRRNSRHTPRRECSQQQDVSEKSPTKTHTGGLRPELKKLLKPSDLIVEDDLIKRVENSFLKRYRHHGRSSLANGALDSKQRKIDAFFSKNSGRKLDSAGDNERAGDKSPQSKNRVLNEISPEKSGNFQNNLFGAHYSPRGSLTGYKIPKKNSTPTSSAGPPSSPQHNPPTSGGVFGMGKEFRSFRSEAAAAVSPRLRRREEKTGRRSGGSHAGDGSDVDTASVVSGDQCEVNQFSIDHCRGYRSQSPSSETSTAPHLHSDSRESTPRRFTRSQLADDMVENSPSPSHHGVCASSGAKSTRLRDSLLKASQFSS</sequence>
<evidence type="ECO:0000256" key="7">
    <source>
        <dbReference type="SAM" id="MobiDB-lite"/>
    </source>
</evidence>
<dbReference type="SMART" id="SM00249">
    <property type="entry name" value="PHD"/>
    <property type="match status" value="2"/>
</dbReference>
<feature type="compositionally biased region" description="Basic residues" evidence="7">
    <location>
        <begin position="915"/>
        <end position="940"/>
    </location>
</feature>
<feature type="compositionally biased region" description="Basic and acidic residues" evidence="7">
    <location>
        <begin position="1540"/>
        <end position="1553"/>
    </location>
</feature>
<feature type="compositionally biased region" description="Basic and acidic residues" evidence="7">
    <location>
        <begin position="1171"/>
        <end position="1187"/>
    </location>
</feature>
<feature type="region of interest" description="Disordered" evidence="7">
    <location>
        <begin position="587"/>
        <end position="655"/>
    </location>
</feature>
<feature type="compositionally biased region" description="Basic and acidic residues" evidence="7">
    <location>
        <begin position="1"/>
        <end position="12"/>
    </location>
</feature>
<evidence type="ECO:0000256" key="6">
    <source>
        <dbReference type="PROSITE-ProRule" id="PRU00146"/>
    </source>
</evidence>
<evidence type="ECO:0000256" key="5">
    <source>
        <dbReference type="ARBA" id="ARBA00038371"/>
    </source>
</evidence>
<accession>A0AAN9B2F2</accession>
<feature type="compositionally biased region" description="Acidic residues" evidence="7">
    <location>
        <begin position="1427"/>
        <end position="1444"/>
    </location>
</feature>
<feature type="region of interest" description="Disordered" evidence="7">
    <location>
        <begin position="1"/>
        <end position="53"/>
    </location>
</feature>
<protein>
    <submittedName>
        <fullName evidence="10">Uncharacterized protein</fullName>
    </submittedName>
</protein>
<dbReference type="PROSITE" id="PS51805">
    <property type="entry name" value="EPHD"/>
    <property type="match status" value="1"/>
</dbReference>
<dbReference type="FunFam" id="3.30.40.10:FF:000004">
    <property type="entry name" value="Jade family PHD finger 2"/>
    <property type="match status" value="1"/>
</dbReference>
<dbReference type="GO" id="GO:0006357">
    <property type="term" value="P:regulation of transcription by RNA polymerase II"/>
    <property type="evidence" value="ECO:0007669"/>
    <property type="project" value="TreeGrafter"/>
</dbReference>
<feature type="compositionally biased region" description="Basic and acidic residues" evidence="7">
    <location>
        <begin position="401"/>
        <end position="434"/>
    </location>
</feature>
<feature type="compositionally biased region" description="Polar residues" evidence="7">
    <location>
        <begin position="948"/>
        <end position="957"/>
    </location>
</feature>
<feature type="compositionally biased region" description="Basic and acidic residues" evidence="7">
    <location>
        <begin position="605"/>
        <end position="622"/>
    </location>
</feature>
<dbReference type="FunFam" id="3.30.40.10:FF:000030">
    <property type="entry name" value="Protein Jade-1 isoform 1"/>
    <property type="match status" value="1"/>
</dbReference>
<gene>
    <name evidence="10" type="ORF">V1264_004603</name>
</gene>
<feature type="domain" description="PHD-type" evidence="9">
    <location>
        <begin position="281"/>
        <end position="398"/>
    </location>
</feature>
<feature type="region of interest" description="Disordered" evidence="7">
    <location>
        <begin position="814"/>
        <end position="1491"/>
    </location>
</feature>
<dbReference type="Proteomes" id="UP001374579">
    <property type="component" value="Unassembled WGS sequence"/>
</dbReference>
<dbReference type="Pfam" id="PF10513">
    <property type="entry name" value="EPL1"/>
    <property type="match status" value="1"/>
</dbReference>
<feature type="compositionally biased region" description="Basic and acidic residues" evidence="7">
    <location>
        <begin position="847"/>
        <end position="878"/>
    </location>
</feature>
<evidence type="ECO:0000313" key="10">
    <source>
        <dbReference type="EMBL" id="KAK7097657.1"/>
    </source>
</evidence>
<dbReference type="CDD" id="cd15671">
    <property type="entry name" value="ePHD_JADE"/>
    <property type="match status" value="1"/>
</dbReference>
<dbReference type="InterPro" id="IPR034732">
    <property type="entry name" value="EPHD"/>
</dbReference>
<feature type="compositionally biased region" description="Polar residues" evidence="7">
    <location>
        <begin position="1101"/>
        <end position="1110"/>
    </location>
</feature>
<feature type="compositionally biased region" description="Basic and acidic residues" evidence="7">
    <location>
        <begin position="1063"/>
        <end position="1100"/>
    </location>
</feature>
<feature type="compositionally biased region" description="Polar residues" evidence="7">
    <location>
        <begin position="1690"/>
        <end position="1701"/>
    </location>
</feature>
<dbReference type="InterPro" id="IPR013083">
    <property type="entry name" value="Znf_RING/FYVE/PHD"/>
</dbReference>
<evidence type="ECO:0000256" key="4">
    <source>
        <dbReference type="ARBA" id="ARBA00022833"/>
    </source>
</evidence>
<dbReference type="PANTHER" id="PTHR13793">
    <property type="entry name" value="PHD FINGER PROTEINS"/>
    <property type="match status" value="1"/>
</dbReference>
<keyword evidence="4" id="KW-0862">Zinc</keyword>
<reference evidence="10 11" key="1">
    <citation type="submission" date="2024-02" db="EMBL/GenBank/DDBJ databases">
        <title>Chromosome-scale genome assembly of the rough periwinkle Littorina saxatilis.</title>
        <authorList>
            <person name="De Jode A."/>
            <person name="Faria R."/>
            <person name="Formenti G."/>
            <person name="Sims Y."/>
            <person name="Smith T.P."/>
            <person name="Tracey A."/>
            <person name="Wood J.M.D."/>
            <person name="Zagrodzka Z.B."/>
            <person name="Johannesson K."/>
            <person name="Butlin R.K."/>
            <person name="Leder E.H."/>
        </authorList>
    </citation>
    <scope>NUCLEOTIDE SEQUENCE [LARGE SCALE GENOMIC DNA]</scope>
    <source>
        <strain evidence="10">Snail1</strain>
        <tissue evidence="10">Muscle</tissue>
    </source>
</reference>
<name>A0AAN9B2F2_9CAEN</name>
<feature type="compositionally biased region" description="Basic and acidic residues" evidence="7">
    <location>
        <begin position="1006"/>
        <end position="1024"/>
    </location>
</feature>
<dbReference type="PROSITE" id="PS50016">
    <property type="entry name" value="ZF_PHD_2"/>
    <property type="match status" value="1"/>
</dbReference>
<keyword evidence="1" id="KW-0479">Metal-binding</keyword>
<dbReference type="EMBL" id="JBAMIC010000013">
    <property type="protein sequence ID" value="KAK7097657.1"/>
    <property type="molecule type" value="Genomic_DNA"/>
</dbReference>
<feature type="region of interest" description="Disordered" evidence="7">
    <location>
        <begin position="734"/>
        <end position="777"/>
    </location>
</feature>
<feature type="region of interest" description="Disordered" evidence="7">
    <location>
        <begin position="395"/>
        <end position="434"/>
    </location>
</feature>
<feature type="compositionally biased region" description="Acidic residues" evidence="7">
    <location>
        <begin position="626"/>
        <end position="647"/>
    </location>
</feature>
<dbReference type="InterPro" id="IPR019787">
    <property type="entry name" value="Znf_PHD-finger"/>
</dbReference>
<organism evidence="10 11">
    <name type="scientific">Littorina saxatilis</name>
    <dbReference type="NCBI Taxonomy" id="31220"/>
    <lineage>
        <taxon>Eukaryota</taxon>
        <taxon>Metazoa</taxon>
        <taxon>Spiralia</taxon>
        <taxon>Lophotrochozoa</taxon>
        <taxon>Mollusca</taxon>
        <taxon>Gastropoda</taxon>
        <taxon>Caenogastropoda</taxon>
        <taxon>Littorinimorpha</taxon>
        <taxon>Littorinoidea</taxon>
        <taxon>Littorinidae</taxon>
        <taxon>Littorina</taxon>
    </lineage>
</organism>
<feature type="compositionally biased region" description="Basic and acidic residues" evidence="7">
    <location>
        <begin position="1704"/>
        <end position="1713"/>
    </location>
</feature>
<feature type="compositionally biased region" description="Basic and acidic residues" evidence="7">
    <location>
        <begin position="1251"/>
        <end position="1266"/>
    </location>
</feature>
<feature type="compositionally biased region" description="Basic residues" evidence="7">
    <location>
        <begin position="761"/>
        <end position="777"/>
    </location>
</feature>
<keyword evidence="11" id="KW-1185">Reference proteome</keyword>
<keyword evidence="2" id="KW-0677">Repeat</keyword>
<feature type="region of interest" description="Disordered" evidence="7">
    <location>
        <begin position="1687"/>
        <end position="1747"/>
    </location>
</feature>